<comment type="cofactor">
    <cofactor evidence="7">
        <name>Mg(2+)</name>
        <dbReference type="ChEBI" id="CHEBI:18420"/>
    </cofactor>
    <text evidence="7">Binds 1 Mg(2+) ion per subunit.</text>
</comment>
<protein>
    <recommendedName>
        <fullName evidence="7">Shikimate kinase</fullName>
        <shortName evidence="7">SK</shortName>
        <ecNumber evidence="7">2.7.1.71</ecNumber>
    </recommendedName>
</protein>
<comment type="pathway">
    <text evidence="7">Metabolic intermediate biosynthesis; chorismate biosynthesis; chorismate from D-erythrose 4-phosphate and phosphoenolpyruvate: step 5/7.</text>
</comment>
<dbReference type="GO" id="GO:0005829">
    <property type="term" value="C:cytosol"/>
    <property type="evidence" value="ECO:0007669"/>
    <property type="project" value="TreeGrafter"/>
</dbReference>
<comment type="caution">
    <text evidence="8">The sequence shown here is derived from an EMBL/GenBank/DDBJ whole genome shotgun (WGS) entry which is preliminary data.</text>
</comment>
<dbReference type="InterPro" id="IPR031322">
    <property type="entry name" value="Shikimate/glucono_kinase"/>
</dbReference>
<dbReference type="AlphaFoldDB" id="A0A8J3SW59"/>
<dbReference type="InterPro" id="IPR000623">
    <property type="entry name" value="Shikimate_kinase/TSH1"/>
</dbReference>
<dbReference type="Gene3D" id="3.40.50.300">
    <property type="entry name" value="P-loop containing nucleotide triphosphate hydrolases"/>
    <property type="match status" value="1"/>
</dbReference>
<dbReference type="GO" id="GO:0008652">
    <property type="term" value="P:amino acid biosynthetic process"/>
    <property type="evidence" value="ECO:0007669"/>
    <property type="project" value="UniProtKB-KW"/>
</dbReference>
<dbReference type="GO" id="GO:0005524">
    <property type="term" value="F:ATP binding"/>
    <property type="evidence" value="ECO:0007669"/>
    <property type="project" value="UniProtKB-UniRule"/>
</dbReference>
<feature type="binding site" evidence="7">
    <location>
        <position position="121"/>
    </location>
    <ligand>
        <name>ATP</name>
        <dbReference type="ChEBI" id="CHEBI:30616"/>
    </ligand>
</feature>
<dbReference type="EC" id="2.7.1.71" evidence="7"/>
<dbReference type="EMBL" id="BOOK01000018">
    <property type="protein sequence ID" value="GII00771.1"/>
    <property type="molecule type" value="Genomic_DNA"/>
</dbReference>
<dbReference type="Pfam" id="PF01202">
    <property type="entry name" value="SKI"/>
    <property type="match status" value="1"/>
</dbReference>
<keyword evidence="5 7" id="KW-0067">ATP-binding</keyword>
<keyword evidence="7" id="KW-0963">Cytoplasm</keyword>
<reference evidence="8" key="1">
    <citation type="submission" date="2021-01" db="EMBL/GenBank/DDBJ databases">
        <title>Whole genome shotgun sequence of Planobispora takensis NBRC 109077.</title>
        <authorList>
            <person name="Komaki H."/>
            <person name="Tamura T."/>
        </authorList>
    </citation>
    <scope>NUCLEOTIDE SEQUENCE</scope>
    <source>
        <strain evidence="8">NBRC 109077</strain>
    </source>
</reference>
<dbReference type="Proteomes" id="UP000634476">
    <property type="component" value="Unassembled WGS sequence"/>
</dbReference>
<proteinExistence type="inferred from homology"/>
<evidence type="ECO:0000256" key="7">
    <source>
        <dbReference type="HAMAP-Rule" id="MF_00109"/>
    </source>
</evidence>
<comment type="similarity">
    <text evidence="7">Belongs to the shikimate kinase family.</text>
</comment>
<accession>A0A8J3SW59</accession>
<dbReference type="SUPFAM" id="SSF52540">
    <property type="entry name" value="P-loop containing nucleoside triphosphate hydrolases"/>
    <property type="match status" value="1"/>
</dbReference>
<comment type="function">
    <text evidence="7">Catalyzes the specific phosphorylation of the 3-hydroxyl group of shikimic acid using ATP as a cosubstrate.</text>
</comment>
<keyword evidence="7" id="KW-0460">Magnesium</keyword>
<keyword evidence="6 7" id="KW-0057">Aromatic amino acid biosynthesis</keyword>
<evidence type="ECO:0000256" key="5">
    <source>
        <dbReference type="ARBA" id="ARBA00022840"/>
    </source>
</evidence>
<gene>
    <name evidence="8" type="primary">aroK_1</name>
    <name evidence="7" type="synonym">aroK</name>
    <name evidence="8" type="ORF">Pta02_27790</name>
</gene>
<keyword evidence="2 7" id="KW-0808">Transferase</keyword>
<dbReference type="GO" id="GO:0009423">
    <property type="term" value="P:chorismate biosynthetic process"/>
    <property type="evidence" value="ECO:0007669"/>
    <property type="project" value="UniProtKB-UniRule"/>
</dbReference>
<feature type="binding site" evidence="7">
    <location>
        <position position="139"/>
    </location>
    <ligand>
        <name>substrate</name>
    </ligand>
</feature>
<dbReference type="InterPro" id="IPR027417">
    <property type="entry name" value="P-loop_NTPase"/>
</dbReference>
<dbReference type="HAMAP" id="MF_00109">
    <property type="entry name" value="Shikimate_kinase"/>
    <property type="match status" value="1"/>
</dbReference>
<dbReference type="PANTHER" id="PTHR21087">
    <property type="entry name" value="SHIKIMATE KINASE"/>
    <property type="match status" value="1"/>
</dbReference>
<keyword evidence="7" id="KW-0479">Metal-binding</keyword>
<comment type="catalytic activity">
    <reaction evidence="7">
        <text>shikimate + ATP = 3-phosphoshikimate + ADP + H(+)</text>
        <dbReference type="Rhea" id="RHEA:13121"/>
        <dbReference type="ChEBI" id="CHEBI:15378"/>
        <dbReference type="ChEBI" id="CHEBI:30616"/>
        <dbReference type="ChEBI" id="CHEBI:36208"/>
        <dbReference type="ChEBI" id="CHEBI:145989"/>
        <dbReference type="ChEBI" id="CHEBI:456216"/>
        <dbReference type="EC" id="2.7.1.71"/>
    </reaction>
</comment>
<evidence type="ECO:0000313" key="8">
    <source>
        <dbReference type="EMBL" id="GII00771.1"/>
    </source>
</evidence>
<evidence type="ECO:0000256" key="3">
    <source>
        <dbReference type="ARBA" id="ARBA00022741"/>
    </source>
</evidence>
<sequence>MVPDRPIVVTGLMGAGKSSVARLLAAGLGRELRDSDPDIAALYEGATAAEIVATVGKAVLHRREAAHLSEALAERPAVVIAAAASTVDTPDCRRMLKEAVVVWLDAPPEVLAERMRSGAHRPHFERDLEAMLVKQRATRGPLFAEVADLVFDVSELTAEEVAARVLAALDER</sequence>
<feature type="binding site" evidence="7">
    <location>
        <position position="36"/>
    </location>
    <ligand>
        <name>substrate</name>
    </ligand>
</feature>
<keyword evidence="9" id="KW-1185">Reference proteome</keyword>
<comment type="caution">
    <text evidence="7">Lacks conserved residue(s) required for the propagation of feature annotation.</text>
</comment>
<keyword evidence="1 7" id="KW-0028">Amino-acid biosynthesis</keyword>
<dbReference type="GO" id="GO:0009073">
    <property type="term" value="P:aromatic amino acid family biosynthetic process"/>
    <property type="evidence" value="ECO:0007669"/>
    <property type="project" value="UniProtKB-KW"/>
</dbReference>
<evidence type="ECO:0000256" key="4">
    <source>
        <dbReference type="ARBA" id="ARBA00022777"/>
    </source>
</evidence>
<dbReference type="GO" id="GO:0004765">
    <property type="term" value="F:shikimate kinase activity"/>
    <property type="evidence" value="ECO:0007669"/>
    <property type="project" value="UniProtKB-UniRule"/>
</dbReference>
<dbReference type="UniPathway" id="UPA00053">
    <property type="reaction ID" value="UER00088"/>
</dbReference>
<evidence type="ECO:0000256" key="2">
    <source>
        <dbReference type="ARBA" id="ARBA00022679"/>
    </source>
</evidence>
<evidence type="ECO:0000256" key="1">
    <source>
        <dbReference type="ARBA" id="ARBA00022605"/>
    </source>
</evidence>
<keyword evidence="4 7" id="KW-0418">Kinase</keyword>
<dbReference type="RefSeq" id="WP_239130474.1">
    <property type="nucleotide sequence ID" value="NZ_BOOK01000018.1"/>
</dbReference>
<feature type="binding site" evidence="7">
    <location>
        <position position="18"/>
    </location>
    <ligand>
        <name>Mg(2+)</name>
        <dbReference type="ChEBI" id="CHEBI:18420"/>
    </ligand>
</feature>
<organism evidence="8 9">
    <name type="scientific">Planobispora takensis</name>
    <dbReference type="NCBI Taxonomy" id="1367882"/>
    <lineage>
        <taxon>Bacteria</taxon>
        <taxon>Bacillati</taxon>
        <taxon>Actinomycetota</taxon>
        <taxon>Actinomycetes</taxon>
        <taxon>Streptosporangiales</taxon>
        <taxon>Streptosporangiaceae</taxon>
        <taxon>Planobispora</taxon>
    </lineage>
</organism>
<comment type="subunit">
    <text evidence="7">Monomer.</text>
</comment>
<keyword evidence="3 7" id="KW-0547">Nucleotide-binding</keyword>
<feature type="binding site" evidence="7">
    <location>
        <begin position="14"/>
        <end position="19"/>
    </location>
    <ligand>
        <name>ATP</name>
        <dbReference type="ChEBI" id="CHEBI:30616"/>
    </ligand>
</feature>
<evidence type="ECO:0000313" key="9">
    <source>
        <dbReference type="Proteomes" id="UP000634476"/>
    </source>
</evidence>
<evidence type="ECO:0000256" key="6">
    <source>
        <dbReference type="ARBA" id="ARBA00023141"/>
    </source>
</evidence>
<dbReference type="PANTHER" id="PTHR21087:SF16">
    <property type="entry name" value="SHIKIMATE KINASE 1, CHLOROPLASTIC"/>
    <property type="match status" value="1"/>
</dbReference>
<comment type="subcellular location">
    <subcellularLocation>
        <location evidence="7">Cytoplasm</location>
    </subcellularLocation>
</comment>
<dbReference type="CDD" id="cd00464">
    <property type="entry name" value="SK"/>
    <property type="match status" value="1"/>
</dbReference>
<name>A0A8J3SW59_9ACTN</name>
<dbReference type="GO" id="GO:0000287">
    <property type="term" value="F:magnesium ion binding"/>
    <property type="evidence" value="ECO:0007669"/>
    <property type="project" value="UniProtKB-UniRule"/>
</dbReference>
<dbReference type="PRINTS" id="PR01100">
    <property type="entry name" value="SHIKIMTKNASE"/>
</dbReference>